<feature type="signal peptide" evidence="1">
    <location>
        <begin position="1"/>
        <end position="18"/>
    </location>
</feature>
<dbReference type="AlphaFoldDB" id="A0AAN7BHK4"/>
<accession>A0AAN7BHK4</accession>
<sequence length="122" mass="13500">MAATLLIGVTIASILCNAHTFASYQHSNDGATWQYQAYQDENCQTLIIQNTGSTAQDCQSLTHELNSYRFTSTTNPATNLTFGFRTYNGPECIFLSVIDDGKNGGTCQTLSFESINIFEYEE</sequence>
<keyword evidence="3" id="KW-1185">Reference proteome</keyword>
<dbReference type="EMBL" id="MU865427">
    <property type="protein sequence ID" value="KAK4223424.1"/>
    <property type="molecule type" value="Genomic_DNA"/>
</dbReference>
<evidence type="ECO:0000313" key="3">
    <source>
        <dbReference type="Proteomes" id="UP001301958"/>
    </source>
</evidence>
<keyword evidence="1" id="KW-0732">Signal</keyword>
<dbReference type="Proteomes" id="UP001301958">
    <property type="component" value="Unassembled WGS sequence"/>
</dbReference>
<gene>
    <name evidence="2" type="ORF">QBC38DRAFT_487723</name>
</gene>
<evidence type="ECO:0000313" key="2">
    <source>
        <dbReference type="EMBL" id="KAK4223424.1"/>
    </source>
</evidence>
<name>A0AAN7BHK4_9PEZI</name>
<evidence type="ECO:0000256" key="1">
    <source>
        <dbReference type="SAM" id="SignalP"/>
    </source>
</evidence>
<feature type="chain" id="PRO_5042971867" evidence="1">
    <location>
        <begin position="19"/>
        <end position="122"/>
    </location>
</feature>
<organism evidence="2 3">
    <name type="scientific">Podospora fimiseda</name>
    <dbReference type="NCBI Taxonomy" id="252190"/>
    <lineage>
        <taxon>Eukaryota</taxon>
        <taxon>Fungi</taxon>
        <taxon>Dikarya</taxon>
        <taxon>Ascomycota</taxon>
        <taxon>Pezizomycotina</taxon>
        <taxon>Sordariomycetes</taxon>
        <taxon>Sordariomycetidae</taxon>
        <taxon>Sordariales</taxon>
        <taxon>Podosporaceae</taxon>
        <taxon>Podospora</taxon>
    </lineage>
</organism>
<comment type="caution">
    <text evidence="2">The sequence shown here is derived from an EMBL/GenBank/DDBJ whole genome shotgun (WGS) entry which is preliminary data.</text>
</comment>
<proteinExistence type="predicted"/>
<reference evidence="2" key="2">
    <citation type="submission" date="2023-05" db="EMBL/GenBank/DDBJ databases">
        <authorList>
            <consortium name="Lawrence Berkeley National Laboratory"/>
            <person name="Steindorff A."/>
            <person name="Hensen N."/>
            <person name="Bonometti L."/>
            <person name="Westerberg I."/>
            <person name="Brannstrom I.O."/>
            <person name="Guillou S."/>
            <person name="Cros-Aarteil S."/>
            <person name="Calhoun S."/>
            <person name="Haridas S."/>
            <person name="Kuo A."/>
            <person name="Mondo S."/>
            <person name="Pangilinan J."/>
            <person name="Riley R."/>
            <person name="Labutti K."/>
            <person name="Andreopoulos B."/>
            <person name="Lipzen A."/>
            <person name="Chen C."/>
            <person name="Yanf M."/>
            <person name="Daum C."/>
            <person name="Ng V."/>
            <person name="Clum A."/>
            <person name="Ohm R."/>
            <person name="Martin F."/>
            <person name="Silar P."/>
            <person name="Natvig D."/>
            <person name="Lalanne C."/>
            <person name="Gautier V."/>
            <person name="Ament-Velasquez S.L."/>
            <person name="Kruys A."/>
            <person name="Hutchinson M.I."/>
            <person name="Powell A.J."/>
            <person name="Barry K."/>
            <person name="Miller A.N."/>
            <person name="Grigoriev I.V."/>
            <person name="Debuchy R."/>
            <person name="Gladieux P."/>
            <person name="Thoren M.H."/>
            <person name="Johannesson H."/>
        </authorList>
    </citation>
    <scope>NUCLEOTIDE SEQUENCE</scope>
    <source>
        <strain evidence="2">CBS 990.96</strain>
    </source>
</reference>
<protein>
    <submittedName>
        <fullName evidence="2">Uncharacterized protein</fullName>
    </submittedName>
</protein>
<reference evidence="2" key="1">
    <citation type="journal article" date="2023" name="Mol. Phylogenet. Evol.">
        <title>Genome-scale phylogeny and comparative genomics of the fungal order Sordariales.</title>
        <authorList>
            <person name="Hensen N."/>
            <person name="Bonometti L."/>
            <person name="Westerberg I."/>
            <person name="Brannstrom I.O."/>
            <person name="Guillou S."/>
            <person name="Cros-Aarteil S."/>
            <person name="Calhoun S."/>
            <person name="Haridas S."/>
            <person name="Kuo A."/>
            <person name="Mondo S."/>
            <person name="Pangilinan J."/>
            <person name="Riley R."/>
            <person name="LaButti K."/>
            <person name="Andreopoulos B."/>
            <person name="Lipzen A."/>
            <person name="Chen C."/>
            <person name="Yan M."/>
            <person name="Daum C."/>
            <person name="Ng V."/>
            <person name="Clum A."/>
            <person name="Steindorff A."/>
            <person name="Ohm R.A."/>
            <person name="Martin F."/>
            <person name="Silar P."/>
            <person name="Natvig D.O."/>
            <person name="Lalanne C."/>
            <person name="Gautier V."/>
            <person name="Ament-Velasquez S.L."/>
            <person name="Kruys A."/>
            <person name="Hutchinson M.I."/>
            <person name="Powell A.J."/>
            <person name="Barry K."/>
            <person name="Miller A.N."/>
            <person name="Grigoriev I.V."/>
            <person name="Debuchy R."/>
            <person name="Gladieux P."/>
            <person name="Hiltunen Thoren M."/>
            <person name="Johannesson H."/>
        </authorList>
    </citation>
    <scope>NUCLEOTIDE SEQUENCE</scope>
    <source>
        <strain evidence="2">CBS 990.96</strain>
    </source>
</reference>